<proteinExistence type="predicted"/>
<accession>A0ABU5IS50</accession>
<feature type="region of interest" description="Disordered" evidence="5">
    <location>
        <begin position="282"/>
        <end position="303"/>
    </location>
</feature>
<evidence type="ECO:0000313" key="7">
    <source>
        <dbReference type="EMBL" id="MDZ5461717.1"/>
    </source>
</evidence>
<dbReference type="PANTHER" id="PTHR43133">
    <property type="entry name" value="RNA POLYMERASE ECF-TYPE SIGMA FACTO"/>
    <property type="match status" value="1"/>
</dbReference>
<keyword evidence="8" id="KW-1185">Reference proteome</keyword>
<dbReference type="InterPro" id="IPR007630">
    <property type="entry name" value="RNA_pol_sigma70_r4"/>
</dbReference>
<gene>
    <name evidence="7" type="ORF">SM757_34595</name>
</gene>
<evidence type="ECO:0000256" key="5">
    <source>
        <dbReference type="SAM" id="MobiDB-lite"/>
    </source>
</evidence>
<evidence type="ECO:0000313" key="8">
    <source>
        <dbReference type="Proteomes" id="UP001293718"/>
    </source>
</evidence>
<protein>
    <submittedName>
        <fullName evidence="7">Sigma-70 family RNA polymerase sigma factor</fullName>
    </submittedName>
</protein>
<feature type="domain" description="RNA polymerase sigma-70 region 4" evidence="6">
    <location>
        <begin position="131"/>
        <end position="180"/>
    </location>
</feature>
<dbReference type="RefSeq" id="WP_322468807.1">
    <property type="nucleotide sequence ID" value="NZ_JAXOJX010000151.1"/>
</dbReference>
<keyword evidence="1" id="KW-0805">Transcription regulation</keyword>
<dbReference type="InterPro" id="IPR013324">
    <property type="entry name" value="RNA_pol_sigma_r3/r4-like"/>
</dbReference>
<dbReference type="Proteomes" id="UP001293718">
    <property type="component" value="Unassembled WGS sequence"/>
</dbReference>
<dbReference type="Pfam" id="PF04545">
    <property type="entry name" value="Sigma70_r4"/>
    <property type="match status" value="1"/>
</dbReference>
<name>A0ABU5IS50_9BURK</name>
<feature type="non-terminal residue" evidence="7">
    <location>
        <position position="330"/>
    </location>
</feature>
<evidence type="ECO:0000259" key="6">
    <source>
        <dbReference type="Pfam" id="PF04545"/>
    </source>
</evidence>
<evidence type="ECO:0000256" key="3">
    <source>
        <dbReference type="ARBA" id="ARBA00023125"/>
    </source>
</evidence>
<reference evidence="7 8" key="1">
    <citation type="submission" date="2023-11" db="EMBL/GenBank/DDBJ databases">
        <title>Draft genome of Azohydromonas lata strain H1 (DSM1123), a polyhydroxyalkanoate producer.</title>
        <authorList>
            <person name="Traversa D."/>
            <person name="D'Addabbo P."/>
            <person name="Pazzani C."/>
            <person name="Manzari C."/>
            <person name="Chiara M."/>
            <person name="Scrascia M."/>
        </authorList>
    </citation>
    <scope>NUCLEOTIDE SEQUENCE [LARGE SCALE GENOMIC DNA]</scope>
    <source>
        <strain evidence="7 8">H1</strain>
    </source>
</reference>
<dbReference type="InterPro" id="IPR036388">
    <property type="entry name" value="WH-like_DNA-bd_sf"/>
</dbReference>
<dbReference type="PANTHER" id="PTHR43133:SF8">
    <property type="entry name" value="RNA POLYMERASE SIGMA FACTOR HI_1459-RELATED"/>
    <property type="match status" value="1"/>
</dbReference>
<keyword evidence="3" id="KW-0238">DNA-binding</keyword>
<organism evidence="7 8">
    <name type="scientific">Azohydromonas lata</name>
    <dbReference type="NCBI Taxonomy" id="45677"/>
    <lineage>
        <taxon>Bacteria</taxon>
        <taxon>Pseudomonadati</taxon>
        <taxon>Pseudomonadota</taxon>
        <taxon>Betaproteobacteria</taxon>
        <taxon>Burkholderiales</taxon>
        <taxon>Sphaerotilaceae</taxon>
        <taxon>Azohydromonas</taxon>
    </lineage>
</organism>
<dbReference type="SUPFAM" id="SSF88659">
    <property type="entry name" value="Sigma3 and sigma4 domains of RNA polymerase sigma factors"/>
    <property type="match status" value="1"/>
</dbReference>
<dbReference type="CDD" id="cd06171">
    <property type="entry name" value="Sigma70_r4"/>
    <property type="match status" value="1"/>
</dbReference>
<evidence type="ECO:0000256" key="1">
    <source>
        <dbReference type="ARBA" id="ARBA00023015"/>
    </source>
</evidence>
<evidence type="ECO:0000256" key="4">
    <source>
        <dbReference type="ARBA" id="ARBA00023163"/>
    </source>
</evidence>
<keyword evidence="2" id="KW-0731">Sigma factor</keyword>
<keyword evidence="4" id="KW-0804">Transcription</keyword>
<dbReference type="Gene3D" id="1.10.10.10">
    <property type="entry name" value="Winged helix-like DNA-binding domain superfamily/Winged helix DNA-binding domain"/>
    <property type="match status" value="1"/>
</dbReference>
<evidence type="ECO:0000256" key="2">
    <source>
        <dbReference type="ARBA" id="ARBA00023082"/>
    </source>
</evidence>
<comment type="caution">
    <text evidence="7">The sequence shown here is derived from an EMBL/GenBank/DDBJ whole genome shotgun (WGS) entry which is preliminary data.</text>
</comment>
<sequence>MDASPSTEPGLEALLACRIAAAAPGAAVAEEGPLYRLLAPRARRYGLRHPHAAADLMQHVMALTLEQLRGGALREPERVVSFVLGACRLTVQELLRGHRRREALLQRHGHEIAMADLHEAPRLDHERLTDCLQHLAEKGRSVLLMSFHQERPAAEVGALLGLTAGNVRVIRHRGIARLRECVAGPRFVERLAAQGLRLREYRVPCNGSVNCSAAPQDEVLVGRLQVALQGVRRLDVAADFSFGPSTPRRTKSCSCPRWTACGGCWWSPRARASWATTAFTTAPTQAAEPQAPPGPSHSARAGAQELRDSWPCRCRACRRLAAGAAPRARG</sequence>
<dbReference type="EMBL" id="JAXOJX010000151">
    <property type="protein sequence ID" value="MDZ5461717.1"/>
    <property type="molecule type" value="Genomic_DNA"/>
</dbReference>
<dbReference type="InterPro" id="IPR039425">
    <property type="entry name" value="RNA_pol_sigma-70-like"/>
</dbReference>